<reference evidence="1 2" key="1">
    <citation type="submission" date="2024-10" db="EMBL/GenBank/DDBJ databases">
        <authorList>
            <person name="Kim D."/>
        </authorList>
    </citation>
    <scope>NUCLEOTIDE SEQUENCE [LARGE SCALE GENOMIC DNA]</scope>
    <source>
        <strain evidence="1">BH-2024</strain>
    </source>
</reference>
<dbReference type="AlphaFoldDB" id="A0ABD2KT62"/>
<name>A0ABD2KT62_9BILA</name>
<comment type="caution">
    <text evidence="1">The sequence shown here is derived from an EMBL/GenBank/DDBJ whole genome shotgun (WGS) entry which is preliminary data.</text>
</comment>
<organism evidence="1 2">
    <name type="scientific">Heterodera trifolii</name>
    <dbReference type="NCBI Taxonomy" id="157864"/>
    <lineage>
        <taxon>Eukaryota</taxon>
        <taxon>Metazoa</taxon>
        <taxon>Ecdysozoa</taxon>
        <taxon>Nematoda</taxon>
        <taxon>Chromadorea</taxon>
        <taxon>Rhabditida</taxon>
        <taxon>Tylenchina</taxon>
        <taxon>Tylenchomorpha</taxon>
        <taxon>Tylenchoidea</taxon>
        <taxon>Heteroderidae</taxon>
        <taxon>Heteroderinae</taxon>
        <taxon>Heterodera</taxon>
    </lineage>
</organism>
<protein>
    <submittedName>
        <fullName evidence="1">Uncharacterized protein</fullName>
    </submittedName>
</protein>
<dbReference type="Proteomes" id="UP001620626">
    <property type="component" value="Unassembled WGS sequence"/>
</dbReference>
<evidence type="ECO:0000313" key="1">
    <source>
        <dbReference type="EMBL" id="KAL3106130.1"/>
    </source>
</evidence>
<gene>
    <name evidence="1" type="ORF">niasHT_016817</name>
</gene>
<keyword evidence="2" id="KW-1185">Reference proteome</keyword>
<accession>A0ABD2KT62</accession>
<proteinExistence type="predicted"/>
<evidence type="ECO:0000313" key="2">
    <source>
        <dbReference type="Proteomes" id="UP001620626"/>
    </source>
</evidence>
<dbReference type="EMBL" id="JBICBT010000659">
    <property type="protein sequence ID" value="KAL3106130.1"/>
    <property type="molecule type" value="Genomic_DNA"/>
</dbReference>
<sequence>MDLPNGQQDLQASTSKSSEHLLEKFTISAIIEAYQPNDAKCVAQMPDGNLVTGGRDGLMKIWRKRDIYENCETIPQKDCLSINSVAVFKW</sequence>